<feature type="compositionally biased region" description="Gly residues" evidence="1">
    <location>
        <begin position="111"/>
        <end position="120"/>
    </location>
</feature>
<protein>
    <submittedName>
        <fullName evidence="4">Uncharacterized protein</fullName>
    </submittedName>
</protein>
<sequence>MMRKSEIARMAAAAICATLLAGLAACGTAAPAGSDASAANPGAQPDSSIVIQEATSGPADGGHADHTDHAEHAEHADATATQADQAAADTATAGDSAATDTTSPATTAASTGGGSGCCNE</sequence>
<reference evidence="5 6" key="1">
    <citation type="journal article" date="2019" name="Syst. Appl. Microbiol.">
        <title>Characterization of Bifidobacterium species in feaces of the Egyptian fruit bat: Description of B. vespertilionis sp. nov. and B. rousetti sp. nov.</title>
        <authorList>
            <person name="Modesto M."/>
            <person name="Satti M."/>
            <person name="Watanabe K."/>
            <person name="Puglisi E."/>
            <person name="Morelli L."/>
            <person name="Huang C.-H."/>
            <person name="Liou J.-S."/>
            <person name="Miyashita M."/>
            <person name="Tamura T."/>
            <person name="Saito S."/>
            <person name="Mori K."/>
            <person name="Huang L."/>
            <person name="Sciavilla P."/>
            <person name="Sandri C."/>
            <person name="Spiezio C."/>
            <person name="Vitali F."/>
            <person name="Cavalieri D."/>
            <person name="Perpetuini G."/>
            <person name="Tofalo R."/>
            <person name="Bonetti A."/>
            <person name="Arita M."/>
            <person name="Mattarelli P."/>
        </authorList>
    </citation>
    <scope>NUCLEOTIDE SEQUENCE [LARGE SCALE GENOMIC DNA]</scope>
    <source>
        <strain evidence="3 6">RST16</strain>
        <strain evidence="4 5">RST8</strain>
    </source>
</reference>
<evidence type="ECO:0000256" key="2">
    <source>
        <dbReference type="SAM" id="SignalP"/>
    </source>
</evidence>
<evidence type="ECO:0000313" key="5">
    <source>
        <dbReference type="Proteomes" id="UP000345527"/>
    </source>
</evidence>
<feature type="compositionally biased region" description="Basic and acidic residues" evidence="1">
    <location>
        <begin position="62"/>
        <end position="77"/>
    </location>
</feature>
<feature type="compositionally biased region" description="Low complexity" evidence="1">
    <location>
        <begin position="78"/>
        <end position="110"/>
    </location>
</feature>
<evidence type="ECO:0000313" key="4">
    <source>
        <dbReference type="EMBL" id="KAA8821039.1"/>
    </source>
</evidence>
<dbReference type="AlphaFoldDB" id="A0A5J5DVU2"/>
<gene>
    <name evidence="4" type="ORF">EM848_11510</name>
    <name evidence="3" type="ORF">EMO90_08725</name>
</gene>
<accession>A0A5J5DVU2</accession>
<name>A0A5J5DVU2_9BIFI</name>
<feature type="region of interest" description="Disordered" evidence="1">
    <location>
        <begin position="29"/>
        <end position="120"/>
    </location>
</feature>
<evidence type="ECO:0000313" key="3">
    <source>
        <dbReference type="EMBL" id="KAA8819028.1"/>
    </source>
</evidence>
<feature type="compositionally biased region" description="Polar residues" evidence="1">
    <location>
        <begin position="45"/>
        <end position="55"/>
    </location>
</feature>
<proteinExistence type="predicted"/>
<dbReference type="EMBL" id="RZNZ01000012">
    <property type="protein sequence ID" value="KAA8819028.1"/>
    <property type="molecule type" value="Genomic_DNA"/>
</dbReference>
<dbReference type="PROSITE" id="PS51257">
    <property type="entry name" value="PROKAR_LIPOPROTEIN"/>
    <property type="match status" value="1"/>
</dbReference>
<keyword evidence="6" id="KW-1185">Reference proteome</keyword>
<dbReference type="RefSeq" id="WP_150355074.1">
    <property type="nucleotide sequence ID" value="NZ_RZNZ01000012.1"/>
</dbReference>
<evidence type="ECO:0000313" key="6">
    <source>
        <dbReference type="Proteomes" id="UP000374630"/>
    </source>
</evidence>
<dbReference type="Proteomes" id="UP000345527">
    <property type="component" value="Unassembled WGS sequence"/>
</dbReference>
<feature type="compositionally biased region" description="Low complexity" evidence="1">
    <location>
        <begin position="29"/>
        <end position="43"/>
    </location>
</feature>
<dbReference type="EMBL" id="RZOA01000036">
    <property type="protein sequence ID" value="KAA8821039.1"/>
    <property type="molecule type" value="Genomic_DNA"/>
</dbReference>
<dbReference type="Proteomes" id="UP000374630">
    <property type="component" value="Unassembled WGS sequence"/>
</dbReference>
<evidence type="ECO:0000256" key="1">
    <source>
        <dbReference type="SAM" id="MobiDB-lite"/>
    </source>
</evidence>
<feature type="chain" id="PRO_5039479305" evidence="2">
    <location>
        <begin position="33"/>
        <end position="120"/>
    </location>
</feature>
<organism evidence="4 5">
    <name type="scientific">Bifidobacterium vespertilionis</name>
    <dbReference type="NCBI Taxonomy" id="2562524"/>
    <lineage>
        <taxon>Bacteria</taxon>
        <taxon>Bacillati</taxon>
        <taxon>Actinomycetota</taxon>
        <taxon>Actinomycetes</taxon>
        <taxon>Bifidobacteriales</taxon>
        <taxon>Bifidobacteriaceae</taxon>
        <taxon>Bifidobacterium</taxon>
    </lineage>
</organism>
<feature type="signal peptide" evidence="2">
    <location>
        <begin position="1"/>
        <end position="32"/>
    </location>
</feature>
<keyword evidence="2" id="KW-0732">Signal</keyword>
<comment type="caution">
    <text evidence="4">The sequence shown here is derived from an EMBL/GenBank/DDBJ whole genome shotgun (WGS) entry which is preliminary data.</text>
</comment>